<name>A0ABS5PHF1_9FLAO</name>
<sequence>MKKLNIKVAVIQLLGMIFLVNGIMQLRFYTVAEKMICAKTHFSDQKSECCDKFFPTKEDIPIFWPNVYIWIFFGLLFGIIIVSFLNWKNKLSPLNSIIVAVAMYFILRLKFFRKGVISRVFNFFRTAFSDDFETQCLIEGVTFTIIGIFTLYLSTNRSSFNLNKKGIEI</sequence>
<dbReference type="Proteomes" id="UP000722625">
    <property type="component" value="Unassembled WGS sequence"/>
</dbReference>
<feature type="transmembrane region" description="Helical" evidence="1">
    <location>
        <begin position="94"/>
        <end position="112"/>
    </location>
</feature>
<accession>A0ABS5PHF1</accession>
<keyword evidence="1" id="KW-1133">Transmembrane helix</keyword>
<reference evidence="2 3" key="1">
    <citation type="journal article" date="2018" name="Int. J. Syst. Evol. Microbiol.">
        <title>Flavobacterium chryseum sp. nov. and Flavobacterium psychroterrae sp. nov., novel environmental bacteria isolated from Antarctica.</title>
        <authorList>
            <person name="Kralova S."/>
            <person name="Svec P."/>
            <person name="Busse H.J."/>
            <person name="Stankova E."/>
            <person name="Vaczi P."/>
            <person name="Sedlacek I."/>
        </authorList>
    </citation>
    <scope>NUCLEOTIDE SEQUENCE [LARGE SCALE GENOMIC DNA]</scope>
    <source>
        <strain evidence="2 3">CCM 8827</strain>
    </source>
</reference>
<evidence type="ECO:0000313" key="3">
    <source>
        <dbReference type="Proteomes" id="UP000722625"/>
    </source>
</evidence>
<evidence type="ECO:0000256" key="1">
    <source>
        <dbReference type="SAM" id="Phobius"/>
    </source>
</evidence>
<gene>
    <name evidence="2" type="ORF">KHA90_22260</name>
</gene>
<proteinExistence type="predicted"/>
<keyword evidence="1" id="KW-0812">Transmembrane</keyword>
<evidence type="ECO:0000313" key="2">
    <source>
        <dbReference type="EMBL" id="MBS7233744.1"/>
    </source>
</evidence>
<dbReference type="EMBL" id="JAGYVZ010000032">
    <property type="protein sequence ID" value="MBS7233744.1"/>
    <property type="molecule type" value="Genomic_DNA"/>
</dbReference>
<keyword evidence="1" id="KW-0472">Membrane</keyword>
<feature type="transmembrane region" description="Helical" evidence="1">
    <location>
        <begin position="67"/>
        <end position="87"/>
    </location>
</feature>
<dbReference type="RefSeq" id="WP_213306850.1">
    <property type="nucleotide sequence ID" value="NZ_JAGYVZ010000032.1"/>
</dbReference>
<comment type="caution">
    <text evidence="2">The sequence shown here is derived from an EMBL/GenBank/DDBJ whole genome shotgun (WGS) entry which is preliminary data.</text>
</comment>
<feature type="transmembrane region" description="Helical" evidence="1">
    <location>
        <begin position="132"/>
        <end position="155"/>
    </location>
</feature>
<organism evidence="2 3">
    <name type="scientific">Flavobacterium psychroterrae</name>
    <dbReference type="NCBI Taxonomy" id="2133767"/>
    <lineage>
        <taxon>Bacteria</taxon>
        <taxon>Pseudomonadati</taxon>
        <taxon>Bacteroidota</taxon>
        <taxon>Flavobacteriia</taxon>
        <taxon>Flavobacteriales</taxon>
        <taxon>Flavobacteriaceae</taxon>
        <taxon>Flavobacterium</taxon>
    </lineage>
</organism>
<keyword evidence="3" id="KW-1185">Reference proteome</keyword>
<protein>
    <submittedName>
        <fullName evidence="2">Uncharacterized protein</fullName>
    </submittedName>
</protein>